<protein>
    <recommendedName>
        <fullName evidence="4">Right-handed parallel beta-helix repeat-containing protein</fullName>
    </recommendedName>
</protein>
<organism evidence="2 3">
    <name type="scientific">Thiorhodococcus fuscus</name>
    <dbReference type="NCBI Taxonomy" id="527200"/>
    <lineage>
        <taxon>Bacteria</taxon>
        <taxon>Pseudomonadati</taxon>
        <taxon>Pseudomonadota</taxon>
        <taxon>Gammaproteobacteria</taxon>
        <taxon>Chromatiales</taxon>
        <taxon>Chromatiaceae</taxon>
        <taxon>Thiorhodococcus</taxon>
    </lineage>
</organism>
<sequence length="561" mass="59656">MSSFATDGQDDDSKNARFVSLLWTLKRAVDQAPSDSVPGVHYVHFHALRKDADYRDDLLGKMLESSDPGIRALAEEVVAFSAHLHQGGRDASSFDRDAVPLAHPVSGAAVGAPRLERGPTGGKGGVKALLLMLILVSLSVGIYVASATGLLQRMTQVRVEGSLAQDTHWRSGSTYRLSGLVFVEGNAILTIEPGVRVLGEPGSALIVTRDARINAHGSAQDPIVFTSANPVGARHRGDWGGVVLLGNAPVNTPVAHIEGIDAGDPRGFFGGQADSDSCGILQYVRIEYAGYEISKDNELNGLTLGGCGKGTILRFVQVHQGLDDGIELFGGSANLSHVVISGAADDGLDWDRGWTGFGQFIVIVQDANAGDNGIEADNLDSDHDAVPRSAPTLSNVTIIGGRNRAVGQRGMVLRRGTAGILRNFLIADFSLEAIDIRDRSTVEQIEQGALRLEGLVFAGGLNERLFEVEEGDGDDDGGFDESSLLPVDAGHEAVIQTPLLTHAGPVWTAADFVPEYDERLVRLAVQPSQGEFWDEAASFIGAIRPGARTSWLEGWTDFAQN</sequence>
<comment type="caution">
    <text evidence="2">The sequence shown here is derived from an EMBL/GenBank/DDBJ whole genome shotgun (WGS) entry which is preliminary data.</text>
</comment>
<keyword evidence="3" id="KW-1185">Reference proteome</keyword>
<evidence type="ECO:0000313" key="2">
    <source>
        <dbReference type="EMBL" id="MFD2111691.1"/>
    </source>
</evidence>
<evidence type="ECO:0000256" key="1">
    <source>
        <dbReference type="SAM" id="Phobius"/>
    </source>
</evidence>
<evidence type="ECO:0000313" key="3">
    <source>
        <dbReference type="Proteomes" id="UP001597337"/>
    </source>
</evidence>
<dbReference type="EMBL" id="JBHUHX010000015">
    <property type="protein sequence ID" value="MFD2111691.1"/>
    <property type="molecule type" value="Genomic_DNA"/>
</dbReference>
<feature type="transmembrane region" description="Helical" evidence="1">
    <location>
        <begin position="129"/>
        <end position="151"/>
    </location>
</feature>
<dbReference type="Proteomes" id="UP001597337">
    <property type="component" value="Unassembled WGS sequence"/>
</dbReference>
<dbReference type="RefSeq" id="WP_386025327.1">
    <property type="nucleotide sequence ID" value="NZ_JBHUHX010000015.1"/>
</dbReference>
<name>A0ABW4Y6A4_9GAMM</name>
<gene>
    <name evidence="2" type="ORF">ACFSJC_07555</name>
</gene>
<reference evidence="3" key="1">
    <citation type="journal article" date="2019" name="Int. J. Syst. Evol. Microbiol.">
        <title>The Global Catalogue of Microorganisms (GCM) 10K type strain sequencing project: providing services to taxonomists for standard genome sequencing and annotation.</title>
        <authorList>
            <consortium name="The Broad Institute Genomics Platform"/>
            <consortium name="The Broad Institute Genome Sequencing Center for Infectious Disease"/>
            <person name="Wu L."/>
            <person name="Ma J."/>
        </authorList>
    </citation>
    <scope>NUCLEOTIDE SEQUENCE [LARGE SCALE GENOMIC DNA]</scope>
    <source>
        <strain evidence="3">KACC 12597</strain>
    </source>
</reference>
<evidence type="ECO:0008006" key="4">
    <source>
        <dbReference type="Google" id="ProtNLM"/>
    </source>
</evidence>
<keyword evidence="1" id="KW-0812">Transmembrane</keyword>
<keyword evidence="1" id="KW-0472">Membrane</keyword>
<dbReference type="PANTHER" id="PTHR41339:SF1">
    <property type="entry name" value="SECRETED PROTEIN"/>
    <property type="match status" value="1"/>
</dbReference>
<keyword evidence="1" id="KW-1133">Transmembrane helix</keyword>
<dbReference type="PANTHER" id="PTHR41339">
    <property type="entry name" value="LIPL48"/>
    <property type="match status" value="1"/>
</dbReference>
<accession>A0ABW4Y6A4</accession>
<proteinExistence type="predicted"/>